<evidence type="ECO:0000256" key="1">
    <source>
        <dbReference type="SAM" id="SignalP"/>
    </source>
</evidence>
<evidence type="ECO:0000313" key="3">
    <source>
        <dbReference type="Proteomes" id="UP000094936"/>
    </source>
</evidence>
<sequence length="220" mass="24781">MKDIFRALTVFFLLSLSATSTQAAKFKASDGQTYSDKLSLKMVTMEGDEFDTAQGRILLRTSLAAPVSLIIDANRVGDWVHDIVASEVISRSGLTDQTLYLKFDAPLTLENRDAFIRFVGEKVSDNRYQFTLHEQPNHYPKKDAVRMADIRGHISLEQVDPRWVAMEFSLHYSPKVRPVFAANSHTKEIVVNTIKKFRKIVEKDMKGTQISSSLAAELGI</sequence>
<dbReference type="EMBL" id="LYBM01000041">
    <property type="protein sequence ID" value="ODA31127.1"/>
    <property type="molecule type" value="Genomic_DNA"/>
</dbReference>
<organism evidence="2 3">
    <name type="scientific">Veronia pacifica</name>
    <dbReference type="NCBI Taxonomy" id="1080227"/>
    <lineage>
        <taxon>Bacteria</taxon>
        <taxon>Pseudomonadati</taxon>
        <taxon>Pseudomonadota</taxon>
        <taxon>Gammaproteobacteria</taxon>
        <taxon>Vibrionales</taxon>
        <taxon>Vibrionaceae</taxon>
        <taxon>Veronia</taxon>
    </lineage>
</organism>
<gene>
    <name evidence="2" type="ORF">A8L45_18305</name>
</gene>
<protein>
    <recommendedName>
        <fullName evidence="4">START domain-containing protein</fullName>
    </recommendedName>
</protein>
<dbReference type="Gene3D" id="3.30.530.20">
    <property type="match status" value="1"/>
</dbReference>
<dbReference type="SUPFAM" id="SSF55961">
    <property type="entry name" value="Bet v1-like"/>
    <property type="match status" value="1"/>
</dbReference>
<dbReference type="AlphaFoldDB" id="A0A1C3ECZ2"/>
<accession>A0A1C3ECZ2</accession>
<keyword evidence="1" id="KW-0732">Signal</keyword>
<proteinExistence type="predicted"/>
<reference evidence="2 3" key="1">
    <citation type="submission" date="2016-05" db="EMBL/GenBank/DDBJ databases">
        <title>Genomic Taxonomy of the Vibrionaceae.</title>
        <authorList>
            <person name="Gomez-Gil B."/>
            <person name="Enciso-Ibarra J."/>
        </authorList>
    </citation>
    <scope>NUCLEOTIDE SEQUENCE [LARGE SCALE GENOMIC DNA]</scope>
    <source>
        <strain evidence="2 3">CAIM 1920</strain>
    </source>
</reference>
<evidence type="ECO:0000313" key="2">
    <source>
        <dbReference type="EMBL" id="ODA31127.1"/>
    </source>
</evidence>
<feature type="chain" id="PRO_5008673046" description="START domain-containing protein" evidence="1">
    <location>
        <begin position="24"/>
        <end position="220"/>
    </location>
</feature>
<keyword evidence="3" id="KW-1185">Reference proteome</keyword>
<dbReference type="Proteomes" id="UP000094936">
    <property type="component" value="Unassembled WGS sequence"/>
</dbReference>
<name>A0A1C3ECZ2_9GAMM</name>
<comment type="caution">
    <text evidence="2">The sequence shown here is derived from an EMBL/GenBank/DDBJ whole genome shotgun (WGS) entry which is preliminary data.</text>
</comment>
<feature type="signal peptide" evidence="1">
    <location>
        <begin position="1"/>
        <end position="23"/>
    </location>
</feature>
<evidence type="ECO:0008006" key="4">
    <source>
        <dbReference type="Google" id="ProtNLM"/>
    </source>
</evidence>
<dbReference type="InterPro" id="IPR023393">
    <property type="entry name" value="START-like_dom_sf"/>
</dbReference>